<protein>
    <recommendedName>
        <fullName evidence="3">DUF4235 domain-containing protein</fullName>
    </recommendedName>
</protein>
<dbReference type="InterPro" id="IPR025329">
    <property type="entry name" value="DUF4235"/>
</dbReference>
<proteinExistence type="predicted"/>
<evidence type="ECO:0000313" key="1">
    <source>
        <dbReference type="EMBL" id="GAA3703801.1"/>
    </source>
</evidence>
<reference evidence="2" key="1">
    <citation type="journal article" date="2019" name="Int. J. Syst. Evol. Microbiol.">
        <title>The Global Catalogue of Microorganisms (GCM) 10K type strain sequencing project: providing services to taxonomists for standard genome sequencing and annotation.</title>
        <authorList>
            <consortium name="The Broad Institute Genomics Platform"/>
            <consortium name="The Broad Institute Genome Sequencing Center for Infectious Disease"/>
            <person name="Wu L."/>
            <person name="Ma J."/>
        </authorList>
    </citation>
    <scope>NUCLEOTIDE SEQUENCE [LARGE SCALE GENOMIC DNA]</scope>
    <source>
        <strain evidence="2">JCM 16961</strain>
    </source>
</reference>
<organism evidence="1 2">
    <name type="scientific">Zhihengliuella alba</name>
    <dbReference type="NCBI Taxonomy" id="547018"/>
    <lineage>
        <taxon>Bacteria</taxon>
        <taxon>Bacillati</taxon>
        <taxon>Actinomycetota</taxon>
        <taxon>Actinomycetes</taxon>
        <taxon>Micrococcales</taxon>
        <taxon>Micrococcaceae</taxon>
        <taxon>Zhihengliuella</taxon>
    </lineage>
</organism>
<name>A0ABP7DFV0_9MICC</name>
<dbReference type="RefSeq" id="WP_309080940.1">
    <property type="nucleotide sequence ID" value="NZ_BAABCJ010000002.1"/>
</dbReference>
<accession>A0ABP7DFV0</accession>
<dbReference type="EMBL" id="BAABCJ010000002">
    <property type="protein sequence ID" value="GAA3703801.1"/>
    <property type="molecule type" value="Genomic_DNA"/>
</dbReference>
<keyword evidence="2" id="KW-1185">Reference proteome</keyword>
<comment type="caution">
    <text evidence="1">The sequence shown here is derived from an EMBL/GenBank/DDBJ whole genome shotgun (WGS) entry which is preliminary data.</text>
</comment>
<gene>
    <name evidence="1" type="ORF">GCM10022377_16900</name>
</gene>
<evidence type="ECO:0008006" key="3">
    <source>
        <dbReference type="Google" id="ProtNLM"/>
    </source>
</evidence>
<dbReference type="Pfam" id="PF14019">
    <property type="entry name" value="DUF4235"/>
    <property type="match status" value="1"/>
</dbReference>
<dbReference type="Proteomes" id="UP001501536">
    <property type="component" value="Unassembled WGS sequence"/>
</dbReference>
<sequence>MKLILKALGALVSVAAGIAGSKLLDGLWRKATGQPAPRPGDKEAVAEASLRQALGFAIASSVVTAVIQVLTKRGTDGAIAYLRRTADEV</sequence>
<evidence type="ECO:0000313" key="2">
    <source>
        <dbReference type="Proteomes" id="UP001501536"/>
    </source>
</evidence>